<evidence type="ECO:0000256" key="7">
    <source>
        <dbReference type="ARBA" id="ARBA00023014"/>
    </source>
</evidence>
<organism evidence="10 11">
    <name type="scientific">Thermanaerosceptrum fracticalcis</name>
    <dbReference type="NCBI Taxonomy" id="1712410"/>
    <lineage>
        <taxon>Bacteria</taxon>
        <taxon>Bacillati</taxon>
        <taxon>Bacillota</taxon>
        <taxon>Clostridia</taxon>
        <taxon>Eubacteriales</taxon>
        <taxon>Peptococcaceae</taxon>
        <taxon>Thermanaerosceptrum</taxon>
    </lineage>
</organism>
<dbReference type="GO" id="GO:0032324">
    <property type="term" value="P:molybdopterin cofactor biosynthetic process"/>
    <property type="evidence" value="ECO:0007669"/>
    <property type="project" value="UniProtKB-ARBA"/>
</dbReference>
<keyword evidence="3" id="KW-0949">S-adenosyl-L-methionine</keyword>
<dbReference type="PANTHER" id="PTHR11228">
    <property type="entry name" value="RADICAL SAM DOMAIN PROTEIN"/>
    <property type="match status" value="1"/>
</dbReference>
<dbReference type="Gene3D" id="3.20.20.70">
    <property type="entry name" value="Aldolase class I"/>
    <property type="match status" value="1"/>
</dbReference>
<dbReference type="PROSITE" id="PS51918">
    <property type="entry name" value="RADICAL_SAM"/>
    <property type="match status" value="1"/>
</dbReference>
<keyword evidence="6" id="KW-0408">Iron</keyword>
<evidence type="ECO:0000259" key="9">
    <source>
        <dbReference type="PROSITE" id="PS51918"/>
    </source>
</evidence>
<dbReference type="Pfam" id="PF04055">
    <property type="entry name" value="Radical_SAM"/>
    <property type="match status" value="1"/>
</dbReference>
<evidence type="ECO:0000256" key="4">
    <source>
        <dbReference type="ARBA" id="ARBA00022723"/>
    </source>
</evidence>
<keyword evidence="5" id="KW-0560">Oxidoreductase</keyword>
<dbReference type="InterPro" id="IPR006638">
    <property type="entry name" value="Elp3/MiaA/NifB-like_rSAM"/>
</dbReference>
<dbReference type="SMART" id="SM00228">
    <property type="entry name" value="PDZ"/>
    <property type="match status" value="1"/>
</dbReference>
<feature type="domain" description="Radical SAM core" evidence="9">
    <location>
        <begin position="24"/>
        <end position="255"/>
    </location>
</feature>
<keyword evidence="2" id="KW-0004">4Fe-4S</keyword>
<sequence>MVSSINSVRKRPMADRLVKQVLFRSVQNYNILPLTSCCNVSCLFCSHRQNPAGIEAYFLPPLDWETVEDLVMFLSPQKKIVIGESATRIMEGEPFTHPRMMDILRLLRDKFPLTGIQLTTNGTLLDEKKVSLLKSLEPLEINLSLNSCSPGMRQIIMHDNLAEEALKAPARLQVAGISYHGSIVPMPWITGWQDLAQTVFFLEEKGARTIRVFLPGFTRYTEEKLQPPPGWEKELLAFLKDLREKCSVPLTIEPPGLLDLKPIITGVIKGSKAEAAGLRRGQMIISINGLTPFSRVEAFRLLSEPGKYEIKVTDGGTEHIIILEVCPGEKSGLVMDYDLPLSLATEILNLTKKAEKVLVLASEWGEPLLREALHKTMRPGIDITIVPVPNRTFGGTIKSAGLLLVEDFLKVIEDYVQDQEKPDLLVLPGLAFDDRGRDLRGRNYQDLVERTGCRAVLV</sequence>
<evidence type="ECO:0000256" key="2">
    <source>
        <dbReference type="ARBA" id="ARBA00022485"/>
    </source>
</evidence>
<dbReference type="SMART" id="SM00729">
    <property type="entry name" value="Elp3"/>
    <property type="match status" value="1"/>
</dbReference>
<protein>
    <submittedName>
        <fullName evidence="10">DUF512 domain-containing protein</fullName>
    </submittedName>
</protein>
<dbReference type="SFLD" id="SFLDS00029">
    <property type="entry name" value="Radical_SAM"/>
    <property type="match status" value="1"/>
</dbReference>
<dbReference type="InterPro" id="IPR007549">
    <property type="entry name" value="DUF512"/>
</dbReference>
<reference evidence="10 11" key="1">
    <citation type="journal article" date="2019" name="Front. Microbiol.">
        <title>Thermoanaerosceptrum fracticalcis gen. nov. sp. nov., a Novel Fumarate-Fermenting Microorganism From a Deep Fractured Carbonate Aquifer of the US Great Basin.</title>
        <authorList>
            <person name="Hamilton-Brehm S.D."/>
            <person name="Stewart L.E."/>
            <person name="Zavarin M."/>
            <person name="Caldwell M."/>
            <person name="Lawson P.A."/>
            <person name="Onstott T.C."/>
            <person name="Grzymski J."/>
            <person name="Neveux I."/>
            <person name="Lollar B.S."/>
            <person name="Russell C.E."/>
            <person name="Moser D.P."/>
        </authorList>
    </citation>
    <scope>NUCLEOTIDE SEQUENCE [LARGE SCALE GENOMIC DNA]</scope>
    <source>
        <strain evidence="10 11">DRI-13</strain>
    </source>
</reference>
<evidence type="ECO:0000256" key="6">
    <source>
        <dbReference type="ARBA" id="ARBA00023004"/>
    </source>
</evidence>
<accession>A0A7G6E3C2</accession>
<dbReference type="InterPro" id="IPR013785">
    <property type="entry name" value="Aldolase_TIM"/>
</dbReference>
<dbReference type="InterPro" id="IPR050377">
    <property type="entry name" value="Radical_SAM_PqqE_MftC-like"/>
</dbReference>
<dbReference type="SUPFAM" id="SSF50156">
    <property type="entry name" value="PDZ domain-like"/>
    <property type="match status" value="1"/>
</dbReference>
<gene>
    <name evidence="10" type="ORF">BR63_09805</name>
</gene>
<dbReference type="SFLD" id="SFLDG01067">
    <property type="entry name" value="SPASM/twitch_domain_containing"/>
    <property type="match status" value="1"/>
</dbReference>
<evidence type="ECO:0000256" key="5">
    <source>
        <dbReference type="ARBA" id="ARBA00023002"/>
    </source>
</evidence>
<dbReference type="EMBL" id="CP045798">
    <property type="protein sequence ID" value="QNB46576.1"/>
    <property type="molecule type" value="Genomic_DNA"/>
</dbReference>
<keyword evidence="11" id="KW-1185">Reference proteome</keyword>
<dbReference type="InterPro" id="IPR001478">
    <property type="entry name" value="PDZ"/>
</dbReference>
<dbReference type="Proteomes" id="UP000515847">
    <property type="component" value="Chromosome"/>
</dbReference>
<comment type="cofactor">
    <cofactor evidence="1">
        <name>[4Fe-4S] cluster</name>
        <dbReference type="ChEBI" id="CHEBI:49883"/>
    </cofactor>
</comment>
<dbReference type="GO" id="GO:0046872">
    <property type="term" value="F:metal ion binding"/>
    <property type="evidence" value="ECO:0007669"/>
    <property type="project" value="UniProtKB-KW"/>
</dbReference>
<evidence type="ECO:0000313" key="10">
    <source>
        <dbReference type="EMBL" id="QNB46576.1"/>
    </source>
</evidence>
<evidence type="ECO:0000256" key="1">
    <source>
        <dbReference type="ARBA" id="ARBA00001966"/>
    </source>
</evidence>
<keyword evidence="7" id="KW-0411">Iron-sulfur</keyword>
<evidence type="ECO:0000259" key="8">
    <source>
        <dbReference type="PROSITE" id="PS50106"/>
    </source>
</evidence>
<keyword evidence="4" id="KW-0479">Metal-binding</keyword>
<dbReference type="SUPFAM" id="SSF102114">
    <property type="entry name" value="Radical SAM enzymes"/>
    <property type="match status" value="1"/>
</dbReference>
<dbReference type="InterPro" id="IPR007197">
    <property type="entry name" value="rSAM"/>
</dbReference>
<dbReference type="GO" id="GO:0016491">
    <property type="term" value="F:oxidoreductase activity"/>
    <property type="evidence" value="ECO:0007669"/>
    <property type="project" value="UniProtKB-KW"/>
</dbReference>
<dbReference type="PROSITE" id="PS01305">
    <property type="entry name" value="MOAA_NIFB_PQQE"/>
    <property type="match status" value="1"/>
</dbReference>
<dbReference type="GO" id="GO:0051539">
    <property type="term" value="F:4 iron, 4 sulfur cluster binding"/>
    <property type="evidence" value="ECO:0007669"/>
    <property type="project" value="UniProtKB-KW"/>
</dbReference>
<name>A0A7G6E3C2_THEFR</name>
<evidence type="ECO:0000256" key="3">
    <source>
        <dbReference type="ARBA" id="ARBA00022691"/>
    </source>
</evidence>
<dbReference type="InterPro" id="IPR000385">
    <property type="entry name" value="MoaA_NifB_PqqE_Fe-S-bd_CS"/>
</dbReference>
<dbReference type="Gene3D" id="2.30.42.10">
    <property type="match status" value="1"/>
</dbReference>
<dbReference type="AlphaFoldDB" id="A0A7G6E3C2"/>
<dbReference type="PANTHER" id="PTHR11228:SF7">
    <property type="entry name" value="PQQA PEPTIDE CYCLASE"/>
    <property type="match status" value="1"/>
</dbReference>
<dbReference type="KEGG" id="tfr:BR63_09805"/>
<dbReference type="Pfam" id="PF04459">
    <property type="entry name" value="DUF512"/>
    <property type="match status" value="1"/>
</dbReference>
<dbReference type="PROSITE" id="PS50106">
    <property type="entry name" value="PDZ"/>
    <property type="match status" value="1"/>
</dbReference>
<dbReference type="Pfam" id="PF17820">
    <property type="entry name" value="PDZ_6"/>
    <property type="match status" value="1"/>
</dbReference>
<dbReference type="InterPro" id="IPR041489">
    <property type="entry name" value="PDZ_6"/>
</dbReference>
<dbReference type="InterPro" id="IPR036034">
    <property type="entry name" value="PDZ_sf"/>
</dbReference>
<evidence type="ECO:0000313" key="11">
    <source>
        <dbReference type="Proteomes" id="UP000515847"/>
    </source>
</evidence>
<feature type="domain" description="PDZ" evidence="8">
    <location>
        <begin position="263"/>
        <end position="307"/>
    </location>
</feature>
<proteinExistence type="predicted"/>
<dbReference type="InterPro" id="IPR058240">
    <property type="entry name" value="rSAM_sf"/>
</dbReference>
<dbReference type="CDD" id="cd01335">
    <property type="entry name" value="Radical_SAM"/>
    <property type="match status" value="1"/>
</dbReference>